<evidence type="ECO:0000313" key="10">
    <source>
        <dbReference type="Proteomes" id="UP000031549"/>
    </source>
</evidence>
<feature type="transmembrane region" description="Helical" evidence="7">
    <location>
        <begin position="40"/>
        <end position="66"/>
    </location>
</feature>
<keyword evidence="9" id="KW-0012">Acyltransferase</keyword>
<keyword evidence="10" id="KW-1185">Reference proteome</keyword>
<keyword evidence="6 7" id="KW-0472">Membrane</keyword>
<feature type="transmembrane region" description="Helical" evidence="7">
    <location>
        <begin position="86"/>
        <end position="102"/>
    </location>
</feature>
<dbReference type="GO" id="GO:0016413">
    <property type="term" value="F:O-acetyltransferase activity"/>
    <property type="evidence" value="ECO:0007669"/>
    <property type="project" value="TreeGrafter"/>
</dbReference>
<feature type="transmembrane region" description="Helical" evidence="7">
    <location>
        <begin position="132"/>
        <end position="152"/>
    </location>
</feature>
<dbReference type="EMBL" id="JTCM02000008">
    <property type="protein sequence ID" value="NEU72171.1"/>
    <property type="molecule type" value="Genomic_DNA"/>
</dbReference>
<feature type="transmembrane region" description="Helical" evidence="7">
    <location>
        <begin position="263"/>
        <end position="281"/>
    </location>
</feature>
<evidence type="ECO:0000256" key="7">
    <source>
        <dbReference type="SAM" id="Phobius"/>
    </source>
</evidence>
<dbReference type="Pfam" id="PF01757">
    <property type="entry name" value="Acyl_transf_3"/>
    <property type="match status" value="1"/>
</dbReference>
<evidence type="ECO:0000256" key="2">
    <source>
        <dbReference type="ARBA" id="ARBA00007400"/>
    </source>
</evidence>
<dbReference type="RefSeq" id="WP_039753383.1">
    <property type="nucleotide sequence ID" value="NZ_JTCM02000008.1"/>
</dbReference>
<feature type="transmembrane region" description="Helical" evidence="7">
    <location>
        <begin position="230"/>
        <end position="248"/>
    </location>
</feature>
<dbReference type="AlphaFoldDB" id="A0A846H6K1"/>
<keyword evidence="3" id="KW-1003">Cell membrane</keyword>
<evidence type="ECO:0000256" key="4">
    <source>
        <dbReference type="ARBA" id="ARBA00022692"/>
    </source>
</evidence>
<dbReference type="PANTHER" id="PTHR40074">
    <property type="entry name" value="O-ACETYLTRANSFERASE WECH"/>
    <property type="match status" value="1"/>
</dbReference>
<proteinExistence type="inferred from homology"/>
<name>A0A846H6K1_9CYAN</name>
<sequence length="352" mass="41515">MHSSNLQKIYGFDYLRVIFCIAVLCLHTNIPSLILKYQTLYNIIVYNVFYLAVPIFFQLALILFFLNRQKNKDYFWKKRFFKIIKLYIFWGILSSLFSFFTQKEMYLNYLRNLKNINNIMNFIITDGYSNPFYYFFSLLFVTILAELFAFYIDRAKINNQLICYSLLIYSCIIVFLLPLSVMLMGGKFAMLPQAVNPLNFTPYVFSSFLISNSLSQNKPNDNSKLNIKQIWILIILFIFFALFEWKYISHPLIWGGEMNPLPVYSRVSLVFGAWLITLISTKITSEPHFLIKLFSDLSLGIYCLHTFLGLLLIKFFPLTPNTDVLLLFFLMIVLATLLTKFLKNFQIFKELI</sequence>
<evidence type="ECO:0000313" key="9">
    <source>
        <dbReference type="EMBL" id="NEU72171.1"/>
    </source>
</evidence>
<dbReference type="Proteomes" id="UP000031549">
    <property type="component" value="Unassembled WGS sequence"/>
</dbReference>
<comment type="caution">
    <text evidence="9">The sequence shown here is derived from an EMBL/GenBank/DDBJ whole genome shotgun (WGS) entry which is preliminary data.</text>
</comment>
<evidence type="ECO:0000256" key="6">
    <source>
        <dbReference type="ARBA" id="ARBA00023136"/>
    </source>
</evidence>
<keyword evidence="4 7" id="KW-0812">Transmembrane</keyword>
<feature type="transmembrane region" description="Helical" evidence="7">
    <location>
        <begin position="164"/>
        <end position="184"/>
    </location>
</feature>
<feature type="domain" description="Acyltransferase 3" evidence="8">
    <location>
        <begin position="9"/>
        <end position="339"/>
    </location>
</feature>
<keyword evidence="5 7" id="KW-1133">Transmembrane helix</keyword>
<dbReference type="GO" id="GO:0009246">
    <property type="term" value="P:enterobacterial common antigen biosynthetic process"/>
    <property type="evidence" value="ECO:0007669"/>
    <property type="project" value="TreeGrafter"/>
</dbReference>
<reference evidence="9 10" key="1">
    <citation type="journal article" date="2015" name="Genome Announc.">
        <title>Draft Genome Sequence of Cyanobacterium Hassallia byssoidea Strain VB512170, Isolated from Monuments in India.</title>
        <authorList>
            <person name="Singh D."/>
            <person name="Chandrababunaidu M.M."/>
            <person name="Panda A."/>
            <person name="Sen D."/>
            <person name="Bhattacharyya S."/>
            <person name="Adhikary S.P."/>
            <person name="Tripathy S."/>
        </authorList>
    </citation>
    <scope>NUCLEOTIDE SEQUENCE [LARGE SCALE GENOMIC DNA]</scope>
    <source>
        <strain evidence="9 10">VB512170</strain>
    </source>
</reference>
<gene>
    <name evidence="9" type="ORF">PI95_006195</name>
</gene>
<evidence type="ECO:0000259" key="8">
    <source>
        <dbReference type="Pfam" id="PF01757"/>
    </source>
</evidence>
<comment type="subcellular location">
    <subcellularLocation>
        <location evidence="1">Cell membrane</location>
        <topology evidence="1">Multi-pass membrane protein</topology>
    </subcellularLocation>
</comment>
<organism evidence="9 10">
    <name type="scientific">Hassallia byssoidea VB512170</name>
    <dbReference type="NCBI Taxonomy" id="1304833"/>
    <lineage>
        <taxon>Bacteria</taxon>
        <taxon>Bacillati</taxon>
        <taxon>Cyanobacteriota</taxon>
        <taxon>Cyanophyceae</taxon>
        <taxon>Nostocales</taxon>
        <taxon>Tolypothrichaceae</taxon>
        <taxon>Hassallia</taxon>
    </lineage>
</organism>
<feature type="transmembrane region" description="Helical" evidence="7">
    <location>
        <begin position="12"/>
        <end position="34"/>
    </location>
</feature>
<feature type="transmembrane region" description="Helical" evidence="7">
    <location>
        <begin position="293"/>
        <end position="313"/>
    </location>
</feature>
<comment type="similarity">
    <text evidence="2">Belongs to the acyltransferase 3 family.</text>
</comment>
<accession>A0A846H6K1</accession>
<feature type="transmembrane region" description="Helical" evidence="7">
    <location>
        <begin position="325"/>
        <end position="342"/>
    </location>
</feature>
<protein>
    <submittedName>
        <fullName evidence="9">Acyltransferase</fullName>
    </submittedName>
</protein>
<evidence type="ECO:0000256" key="3">
    <source>
        <dbReference type="ARBA" id="ARBA00022475"/>
    </source>
</evidence>
<evidence type="ECO:0000256" key="5">
    <source>
        <dbReference type="ARBA" id="ARBA00022989"/>
    </source>
</evidence>
<keyword evidence="9" id="KW-0808">Transferase</keyword>
<dbReference type="PANTHER" id="PTHR40074:SF2">
    <property type="entry name" value="O-ACETYLTRANSFERASE WECH"/>
    <property type="match status" value="1"/>
</dbReference>
<dbReference type="GO" id="GO:0005886">
    <property type="term" value="C:plasma membrane"/>
    <property type="evidence" value="ECO:0007669"/>
    <property type="project" value="UniProtKB-SubCell"/>
</dbReference>
<dbReference type="InterPro" id="IPR002656">
    <property type="entry name" value="Acyl_transf_3_dom"/>
</dbReference>
<evidence type="ECO:0000256" key="1">
    <source>
        <dbReference type="ARBA" id="ARBA00004651"/>
    </source>
</evidence>
<feature type="transmembrane region" description="Helical" evidence="7">
    <location>
        <begin position="190"/>
        <end position="210"/>
    </location>
</feature>